<reference evidence="2" key="1">
    <citation type="submission" date="2016-10" db="EMBL/GenBank/DDBJ databases">
        <authorList>
            <person name="Varghese N."/>
            <person name="Submissions S."/>
        </authorList>
    </citation>
    <scope>NUCLEOTIDE SEQUENCE [LARGE SCALE GENOMIC DNA]</scope>
    <source>
        <strain evidence="2">LMG 25967</strain>
    </source>
</reference>
<gene>
    <name evidence="1" type="ORF">SAMN05216201_11152</name>
</gene>
<keyword evidence="2" id="KW-1185">Reference proteome</keyword>
<sequence>MNLVFSTLQIDTGLAAAFRFEFPADQPEKLRAAKRGWFRPELDKVPAALFEAGLRRIGSEWQAGRQFKSMPSIGDFLELCQPSAEALGLPSAAAAYREACANAHPAAGQRWSHPAVHHAACETGFSELRNLPEAKSRALFDRAYAVTVRMLLAGEPLREIPKALPASVSVSTPEVGRSTLAALRARVRGVVV</sequence>
<accession>A0A1H7A0Q9</accession>
<dbReference type="STRING" id="915471.SAMN05216201_11152"/>
<proteinExistence type="predicted"/>
<evidence type="ECO:0000313" key="2">
    <source>
        <dbReference type="Proteomes" id="UP000242930"/>
    </source>
</evidence>
<dbReference type="EMBL" id="FNZE01000011">
    <property type="protein sequence ID" value="SEJ57487.1"/>
    <property type="molecule type" value="Genomic_DNA"/>
</dbReference>
<organism evidence="1 2">
    <name type="scientific">Pseudomonas linyingensis</name>
    <dbReference type="NCBI Taxonomy" id="915471"/>
    <lineage>
        <taxon>Bacteria</taxon>
        <taxon>Pseudomonadati</taxon>
        <taxon>Pseudomonadota</taxon>
        <taxon>Gammaproteobacteria</taxon>
        <taxon>Pseudomonadales</taxon>
        <taxon>Pseudomonadaceae</taxon>
        <taxon>Pseudomonas</taxon>
    </lineage>
</organism>
<dbReference type="Proteomes" id="UP000242930">
    <property type="component" value="Unassembled WGS sequence"/>
</dbReference>
<evidence type="ECO:0000313" key="1">
    <source>
        <dbReference type="EMBL" id="SEJ57487.1"/>
    </source>
</evidence>
<dbReference type="RefSeq" id="WP_090311999.1">
    <property type="nucleotide sequence ID" value="NZ_FNZE01000011.1"/>
</dbReference>
<dbReference type="GO" id="GO:0006270">
    <property type="term" value="P:DNA replication initiation"/>
    <property type="evidence" value="ECO:0007669"/>
    <property type="project" value="InterPro"/>
</dbReference>
<name>A0A1H7A0Q9_9PSED</name>
<dbReference type="AlphaFoldDB" id="A0A1H7A0Q9"/>
<dbReference type="InterPro" id="IPR009731">
    <property type="entry name" value="P-like"/>
</dbReference>
<protein>
    <submittedName>
        <fullName evidence="1">Uncharacterized protein</fullName>
    </submittedName>
</protein>
<dbReference type="OrthoDB" id="5675790at2"/>
<dbReference type="Pfam" id="PF06992">
    <property type="entry name" value="Phage_lambda_P"/>
    <property type="match status" value="1"/>
</dbReference>